<evidence type="ECO:0000313" key="3">
    <source>
        <dbReference type="Proteomes" id="UP000664628"/>
    </source>
</evidence>
<dbReference type="EMBL" id="JAFMYW010000005">
    <property type="protein sequence ID" value="MBO0950594.1"/>
    <property type="molecule type" value="Genomic_DNA"/>
</dbReference>
<feature type="transmembrane region" description="Helical" evidence="1">
    <location>
        <begin position="44"/>
        <end position="70"/>
    </location>
</feature>
<accession>A0ABS3JN16</accession>
<dbReference type="RefSeq" id="WP_207330528.1">
    <property type="nucleotide sequence ID" value="NZ_JAFMYW010000005.1"/>
</dbReference>
<keyword evidence="3" id="KW-1185">Reference proteome</keyword>
<keyword evidence="1" id="KW-0472">Membrane</keyword>
<gene>
    <name evidence="2" type="ORF">J2I46_18510</name>
</gene>
<comment type="caution">
    <text evidence="2">The sequence shown here is derived from an EMBL/GenBank/DDBJ whole genome shotgun (WGS) entry which is preliminary data.</text>
</comment>
<proteinExistence type="predicted"/>
<organism evidence="2 3">
    <name type="scientific">Fibrella forsythiae</name>
    <dbReference type="NCBI Taxonomy" id="2817061"/>
    <lineage>
        <taxon>Bacteria</taxon>
        <taxon>Pseudomonadati</taxon>
        <taxon>Bacteroidota</taxon>
        <taxon>Cytophagia</taxon>
        <taxon>Cytophagales</taxon>
        <taxon>Spirosomataceae</taxon>
        <taxon>Fibrella</taxon>
    </lineage>
</organism>
<evidence type="ECO:0000313" key="2">
    <source>
        <dbReference type="EMBL" id="MBO0950594.1"/>
    </source>
</evidence>
<protein>
    <submittedName>
        <fullName evidence="2">Uncharacterized protein</fullName>
    </submittedName>
</protein>
<keyword evidence="1" id="KW-1133">Transmembrane helix</keyword>
<dbReference type="Proteomes" id="UP000664628">
    <property type="component" value="Unassembled WGS sequence"/>
</dbReference>
<sequence>METKLKSDNLNTIIGFVIGLVGIGISVITGYLSYKVAKEAEKPIYTTVLLNCFILIIIITIILLIGLLFFRYYILQKKQFVKSYRKFNNQKVLSKADLKGVDVKKLTNYDEINSLSRIQNENVSYDFWQSSWFGGECENVQVEDKVNSTVIREANDNGNGEHFAGKVPVTSVIVDGKNKHVLDIKYEHYLGGAWYAAIHGVKGRPSMADWEVNTKDILKSQYVTFFARAPQTKVPPTADKNNISRCPLIYVRFEDSGNKTSNLVVVKVPTEWEYFEIPLYKFIHKPELYYDWQMFTEEKAINELDQFRPDKVMQIMFGNSERMPSQAGSLQIRDISLK</sequence>
<feature type="transmembrane region" description="Helical" evidence="1">
    <location>
        <begin position="12"/>
        <end position="32"/>
    </location>
</feature>
<keyword evidence="1" id="KW-0812">Transmembrane</keyword>
<evidence type="ECO:0000256" key="1">
    <source>
        <dbReference type="SAM" id="Phobius"/>
    </source>
</evidence>
<name>A0ABS3JN16_9BACT</name>
<reference evidence="2 3" key="1">
    <citation type="submission" date="2021-03" db="EMBL/GenBank/DDBJ databases">
        <title>Fibrella sp. HMF5405 genome sequencing and assembly.</title>
        <authorList>
            <person name="Kang H."/>
            <person name="Kim H."/>
            <person name="Bae S."/>
            <person name="Joh K."/>
        </authorList>
    </citation>
    <scope>NUCLEOTIDE SEQUENCE [LARGE SCALE GENOMIC DNA]</scope>
    <source>
        <strain evidence="2 3">HMF5405</strain>
    </source>
</reference>